<dbReference type="OrthoDB" id="103454at2759"/>
<keyword evidence="5" id="KW-0653">Protein transport</keyword>
<keyword evidence="11" id="KW-1185">Reference proteome</keyword>
<dbReference type="InterPro" id="IPR007187">
    <property type="entry name" value="Nucleoporin_Nup133/Nup155_C"/>
</dbReference>
<evidence type="ECO:0000256" key="3">
    <source>
        <dbReference type="ARBA" id="ARBA00022448"/>
    </source>
</evidence>
<feature type="domain" description="Nucleoporin Nup133/Nup155-like C-terminal" evidence="8">
    <location>
        <begin position="542"/>
        <end position="867"/>
    </location>
</feature>
<dbReference type="Gene3D" id="2.130.10.10">
    <property type="entry name" value="YVTN repeat-like/Quinoprotein amine dehydrogenase"/>
    <property type="match status" value="1"/>
</dbReference>
<sequence>MDVDNDGAGSSVVHAPSKLETLFAKSDELTVAFYANLPVEVKQVLKNADFYGDSYSGAIDTVTGFALVVSARTCFVWQHAQALKGIPTCYIFACPMENVCPYHALVPYGPSREPGLILLSVKGEIRFWDSIGIGLAGGEHYSSTLLDLVGSEYISNFIRADPQTYIATTSTGRLFRLTLTSSGGKNHLTPHVFSRPLPSLTLANFLPSLFSSPPTFQPDSGNVSAVALGEKTLAGGKEVWALVDTRVQKWSMSVEGWEEVVLDMEVAGLLRRGVRDIFEGVPGDDSELDLELVDIAVESSGNLVILVSYAGSEDDTSIAMDVGSHPRRIYALIRLSYLADVFKVDEVRSVPYQSTSSSGAPEHPRIQLIQDGALICVQFGDAVALCARDNEYQDRLELKSNSDRTLGVGVIEAESAVLVLTAATMMKAYVDMDRVAEFDPEMGRAGLIKSIMMQAILYGSHAENPLHFSFPPDVDEESLMLGAEQLSQAVLESHSEVVRPHHDLGTQLVGRKERLSWLIRFINDNAVLGKMSQSSRQRLATDAEKLYACHQLWICHNEFLDAGATHSVLNEAIFAYMNEVGEGHHDDIVRAFFRYRVGDIENLLPHVMAITRKSAYELGRSLSAALPETNRIVLTVLKASFDYRDYNLGVYGIELPMLKPWTSRNTVIEIVMGLFDTTTKLVESPSADSEAVRMSSEPNKQLPELAAVLFSCIHERLEWLGSAAAADETGTERERQELEEKFGQLRPEVLETLRTNGHASHAFVLAENYHDFRSLASLCHKGTTYPPEDNPNAHRIQSYIEKFKDEFTTELYRWYIEHGELRVMFAQEDVYSGYMDKFFAEHHHPAISWIHDLGRGKHGAASQTLLAESQGASDLQIKHVHGNFSSFHDDLDFVSVLEKLVQEFKAVGAPTRGKHSLDAQVENIAKAKASGLTRGGQAKTAFLQIFKNLVRDLLQGKALSIEGAVDVLTLKNNADTVEDYATALHLLARAQNIPDTRKQAAFRSVWRRIYIHDDWNTIRQTMNITDAQLNARFQGTALYATLRAILPKDYQPEGYELPPSQAVAIPLQLTMSSRWPGMPPEEMESLGKDYRSEGAQLEELDLEEDYQKVRELAMHDVMWAS</sequence>
<evidence type="ECO:0008006" key="12">
    <source>
        <dbReference type="Google" id="ProtNLM"/>
    </source>
</evidence>
<dbReference type="InParanoid" id="A0A0C3CBV1"/>
<evidence type="ECO:0000256" key="2">
    <source>
        <dbReference type="ARBA" id="ARBA00005569"/>
    </source>
</evidence>
<dbReference type="GO" id="GO:0000972">
    <property type="term" value="P:transcription-dependent tethering of RNA polymerase II gene DNA at nuclear periphery"/>
    <property type="evidence" value="ECO:0007669"/>
    <property type="project" value="TreeGrafter"/>
</dbReference>
<protein>
    <recommendedName>
        <fullName evidence="12">Nucleoporin Nup133/Nup155-like C-terminal domain-containing protein</fullName>
    </recommendedName>
</protein>
<dbReference type="InterPro" id="IPR014908">
    <property type="entry name" value="Nucleoporin_Nup133/Nup155_N"/>
</dbReference>
<evidence type="ECO:0000256" key="5">
    <source>
        <dbReference type="ARBA" id="ARBA00022927"/>
    </source>
</evidence>
<dbReference type="PANTHER" id="PTHR13405">
    <property type="entry name" value="NUCLEAR PORE COMPLEX PROTEIN NUP133"/>
    <property type="match status" value="1"/>
</dbReference>
<keyword evidence="4" id="KW-0509">mRNA transport</keyword>
<comment type="similarity">
    <text evidence="2">Belongs to the nucleoporin Nup133 family.</text>
</comment>
<organism evidence="10 11">
    <name type="scientific">Piloderma croceum (strain F 1598)</name>
    <dbReference type="NCBI Taxonomy" id="765440"/>
    <lineage>
        <taxon>Eukaryota</taxon>
        <taxon>Fungi</taxon>
        <taxon>Dikarya</taxon>
        <taxon>Basidiomycota</taxon>
        <taxon>Agaricomycotina</taxon>
        <taxon>Agaricomycetes</taxon>
        <taxon>Agaricomycetidae</taxon>
        <taxon>Atheliales</taxon>
        <taxon>Atheliaceae</taxon>
        <taxon>Piloderma</taxon>
    </lineage>
</organism>
<gene>
    <name evidence="10" type="ORF">PILCRDRAFT_64451</name>
</gene>
<evidence type="ECO:0000313" key="10">
    <source>
        <dbReference type="EMBL" id="KIM87137.1"/>
    </source>
</evidence>
<reference evidence="10 11" key="1">
    <citation type="submission" date="2014-04" db="EMBL/GenBank/DDBJ databases">
        <authorList>
            <consortium name="DOE Joint Genome Institute"/>
            <person name="Kuo A."/>
            <person name="Tarkka M."/>
            <person name="Buscot F."/>
            <person name="Kohler A."/>
            <person name="Nagy L.G."/>
            <person name="Floudas D."/>
            <person name="Copeland A."/>
            <person name="Barry K.W."/>
            <person name="Cichocki N."/>
            <person name="Veneault-Fourrey C."/>
            <person name="LaButti K."/>
            <person name="Lindquist E.A."/>
            <person name="Lipzen A."/>
            <person name="Lundell T."/>
            <person name="Morin E."/>
            <person name="Murat C."/>
            <person name="Sun H."/>
            <person name="Tunlid A."/>
            <person name="Henrissat B."/>
            <person name="Grigoriev I.V."/>
            <person name="Hibbett D.S."/>
            <person name="Martin F."/>
            <person name="Nordberg H.P."/>
            <person name="Cantor M.N."/>
            <person name="Hua S.X."/>
        </authorList>
    </citation>
    <scope>NUCLEOTIDE SEQUENCE [LARGE SCALE GENOMIC DNA]</scope>
    <source>
        <strain evidence="10 11">F 1598</strain>
    </source>
</reference>
<reference evidence="11" key="2">
    <citation type="submission" date="2015-01" db="EMBL/GenBank/DDBJ databases">
        <title>Evolutionary Origins and Diversification of the Mycorrhizal Mutualists.</title>
        <authorList>
            <consortium name="DOE Joint Genome Institute"/>
            <consortium name="Mycorrhizal Genomics Consortium"/>
            <person name="Kohler A."/>
            <person name="Kuo A."/>
            <person name="Nagy L.G."/>
            <person name="Floudas D."/>
            <person name="Copeland A."/>
            <person name="Barry K.W."/>
            <person name="Cichocki N."/>
            <person name="Veneault-Fourrey C."/>
            <person name="LaButti K."/>
            <person name="Lindquist E.A."/>
            <person name="Lipzen A."/>
            <person name="Lundell T."/>
            <person name="Morin E."/>
            <person name="Murat C."/>
            <person name="Riley R."/>
            <person name="Ohm R."/>
            <person name="Sun H."/>
            <person name="Tunlid A."/>
            <person name="Henrissat B."/>
            <person name="Grigoriev I.V."/>
            <person name="Hibbett D.S."/>
            <person name="Martin F."/>
        </authorList>
    </citation>
    <scope>NUCLEOTIDE SEQUENCE [LARGE SCALE GENOMIC DNA]</scope>
    <source>
        <strain evidence="11">F 1598</strain>
    </source>
</reference>
<comment type="subcellular location">
    <subcellularLocation>
        <location evidence="1">Nucleus envelope</location>
    </subcellularLocation>
</comment>
<dbReference type="EMBL" id="KN832980">
    <property type="protein sequence ID" value="KIM87137.1"/>
    <property type="molecule type" value="Genomic_DNA"/>
</dbReference>
<evidence type="ECO:0000256" key="6">
    <source>
        <dbReference type="ARBA" id="ARBA00023010"/>
    </source>
</evidence>
<dbReference type="GO" id="GO:0006606">
    <property type="term" value="P:protein import into nucleus"/>
    <property type="evidence" value="ECO:0007669"/>
    <property type="project" value="TreeGrafter"/>
</dbReference>
<dbReference type="Proteomes" id="UP000054166">
    <property type="component" value="Unassembled WGS sequence"/>
</dbReference>
<dbReference type="Pfam" id="PF03177">
    <property type="entry name" value="Nucleoporin_C"/>
    <property type="match status" value="2"/>
</dbReference>
<evidence type="ECO:0000313" key="11">
    <source>
        <dbReference type="Proteomes" id="UP000054166"/>
    </source>
</evidence>
<dbReference type="InterPro" id="IPR015943">
    <property type="entry name" value="WD40/YVTN_repeat-like_dom_sf"/>
</dbReference>
<proteinExistence type="inferred from homology"/>
<evidence type="ECO:0000256" key="7">
    <source>
        <dbReference type="ARBA" id="ARBA00023242"/>
    </source>
</evidence>
<keyword evidence="7" id="KW-0539">Nucleus</keyword>
<dbReference type="InterPro" id="IPR037624">
    <property type="entry name" value="Nup133-like"/>
</dbReference>
<dbReference type="HOGENOM" id="CLU_008112_0_0_1"/>
<dbReference type="GO" id="GO:0031080">
    <property type="term" value="C:nuclear pore outer ring"/>
    <property type="evidence" value="ECO:0007669"/>
    <property type="project" value="TreeGrafter"/>
</dbReference>
<dbReference type="STRING" id="765440.A0A0C3CBV1"/>
<keyword evidence="3" id="KW-0813">Transport</keyword>
<feature type="domain" description="Nucleoporin Nup133/Nup155-like C-terminal" evidence="8">
    <location>
        <begin position="938"/>
        <end position="1052"/>
    </location>
</feature>
<dbReference type="GO" id="GO:0017056">
    <property type="term" value="F:structural constituent of nuclear pore"/>
    <property type="evidence" value="ECO:0007669"/>
    <property type="project" value="InterPro"/>
</dbReference>
<evidence type="ECO:0000256" key="4">
    <source>
        <dbReference type="ARBA" id="ARBA00022816"/>
    </source>
</evidence>
<dbReference type="GO" id="GO:0016973">
    <property type="term" value="P:poly(A)+ mRNA export from nucleus"/>
    <property type="evidence" value="ECO:0007669"/>
    <property type="project" value="TreeGrafter"/>
</dbReference>
<keyword evidence="6" id="KW-0811">Translocation</keyword>
<evidence type="ECO:0000256" key="1">
    <source>
        <dbReference type="ARBA" id="ARBA00004259"/>
    </source>
</evidence>
<dbReference type="AlphaFoldDB" id="A0A0C3CBV1"/>
<accession>A0A0C3CBV1</accession>
<evidence type="ECO:0000259" key="8">
    <source>
        <dbReference type="Pfam" id="PF03177"/>
    </source>
</evidence>
<dbReference type="PANTHER" id="PTHR13405:SF11">
    <property type="entry name" value="NUCLEAR PORE COMPLEX PROTEIN NUP133"/>
    <property type="match status" value="1"/>
</dbReference>
<dbReference type="Pfam" id="PF08801">
    <property type="entry name" value="Nucleoporin_N"/>
    <property type="match status" value="1"/>
</dbReference>
<feature type="domain" description="Nucleoporin Nup133/Nup155-like N-terminal" evidence="9">
    <location>
        <begin position="25"/>
        <end position="388"/>
    </location>
</feature>
<name>A0A0C3CBV1_PILCF</name>
<dbReference type="SUPFAM" id="SSF117289">
    <property type="entry name" value="Nucleoporin domain"/>
    <property type="match status" value="1"/>
</dbReference>
<evidence type="ECO:0000259" key="9">
    <source>
        <dbReference type="Pfam" id="PF08801"/>
    </source>
</evidence>
<dbReference type="FunCoup" id="A0A0C3CBV1">
    <property type="interactions" value="102"/>
</dbReference>